<name>A0A8F5RBY5_9VIRU</name>
<evidence type="ECO:0008006" key="3">
    <source>
        <dbReference type="Google" id="ProtNLM"/>
    </source>
</evidence>
<reference evidence="2" key="1">
    <citation type="submission" date="2021-02" db="EMBL/GenBank/DDBJ databases">
        <title>The hidden world within plants: metatranscriptomics unveil the complexity of wood microbiomes in grapevine.</title>
        <authorList>
            <person name="Nerva L."/>
            <person name="Garcia J.F."/>
            <person name="Favaretto F."/>
            <person name="Giudice G."/>
            <person name="Moffa L."/>
            <person name="Dario C."/>
            <person name="Riccardo V."/>
            <person name="Gambino G."/>
            <person name="Chitarra W."/>
        </authorList>
    </citation>
    <scope>NUCLEOTIDE SEQUENCE</scope>
</reference>
<sequence length="613" mass="69499">MDGVLKTGSECEYYLDGKIISKSVSFPKGVSGLIKYNCDGMQGSVFAKHECKECGLYCSDNDKHDSCYHVVFPAVIGGIIGFLLGIVLLTVIQKHFQLVYAKIKTTWNNYQEERELKKEIDRHAVAEARKRRQQQAVALMLTTMALNPVVDACDFFIYSHGTSKVCSQDNCVPKDFIKFEMTAGSTICYEDKDGTMTKITLEYLKNTEYGQLLYQTPRYSLEYEDASNCYSAGYCRALTCQIGVKHPDFKNRSTLEGFDCFMSGTFCPQDWFKCAYEISCTWTHWWLVQQGQLLPLYIKSHYYKTIMLGVTIGNVTQMIEINTMNPYVEVTTGYSKIGIMEDVMQGVEVEKNRGIMVHEGKCYDVEMAQLNMPVKGMLGEVQVDVKTKKWTGQHDLVKCFGVQCKGKCIFDTPALAKFLESKPVPYTECKQLDNNKKIVTHENTHGTIQLIISDVSIDHEIRKQAKCNFEIVGEVSCKQCKYLPKATIQSYNIEEPGLMRFVSNCTFTQKFLQCSHEMYNLEQETTARFCRIRVPVMNVTKIIEFKFGYTGEIHTEQEIEGEYSGALREVSGLASNSYFLNTLVSVVGIVSGGSLLLKILELCMPFLCLCKKS</sequence>
<evidence type="ECO:0000256" key="1">
    <source>
        <dbReference type="SAM" id="Phobius"/>
    </source>
</evidence>
<dbReference type="EMBL" id="MW648441">
    <property type="protein sequence ID" value="QXN75341.1"/>
    <property type="molecule type" value="Genomic_RNA"/>
</dbReference>
<keyword evidence="1" id="KW-0472">Membrane</keyword>
<evidence type="ECO:0000313" key="2">
    <source>
        <dbReference type="EMBL" id="QXN75341.1"/>
    </source>
</evidence>
<organism evidence="2">
    <name type="scientific">Grapevine-associated bunya-like virus 1</name>
    <dbReference type="NCBI Taxonomy" id="2814405"/>
    <lineage>
        <taxon>Viruses</taxon>
        <taxon>Riboviria</taxon>
        <taxon>Orthornavirae</taxon>
        <taxon>Negarnaviricota</taxon>
        <taxon>Polyploviricotina</taxon>
        <taxon>Ellioviricetes</taxon>
        <taxon>Bunyavirales</taxon>
    </lineage>
</organism>
<protein>
    <recommendedName>
        <fullName evidence="3">Glycoprotein</fullName>
    </recommendedName>
</protein>
<proteinExistence type="predicted"/>
<keyword evidence="1" id="KW-1133">Transmembrane helix</keyword>
<accession>A0A8F5RBY5</accession>
<feature type="transmembrane region" description="Helical" evidence="1">
    <location>
        <begin position="136"/>
        <end position="158"/>
    </location>
</feature>
<keyword evidence="1" id="KW-0812">Transmembrane</keyword>
<feature type="transmembrane region" description="Helical" evidence="1">
    <location>
        <begin position="70"/>
        <end position="92"/>
    </location>
</feature>